<dbReference type="Pfam" id="PF02588">
    <property type="entry name" value="YitT_membrane"/>
    <property type="match status" value="1"/>
</dbReference>
<keyword evidence="4 6" id="KW-1133">Transmembrane helix</keyword>
<accession>A0A940DKG9</accession>
<keyword evidence="3 6" id="KW-0812">Transmembrane</keyword>
<evidence type="ECO:0000259" key="7">
    <source>
        <dbReference type="Pfam" id="PF10035"/>
    </source>
</evidence>
<dbReference type="AlphaFoldDB" id="A0A940DKG9"/>
<dbReference type="InterPro" id="IPR003740">
    <property type="entry name" value="YitT"/>
</dbReference>
<feature type="transmembrane region" description="Helical" evidence="6">
    <location>
        <begin position="15"/>
        <end position="33"/>
    </location>
</feature>
<dbReference type="InterPro" id="IPR019264">
    <property type="entry name" value="DUF2179"/>
</dbReference>
<dbReference type="InterPro" id="IPR051461">
    <property type="entry name" value="UPF0750_membrane"/>
</dbReference>
<evidence type="ECO:0000313" key="8">
    <source>
        <dbReference type="EMBL" id="MBO8440061.1"/>
    </source>
</evidence>
<proteinExistence type="predicted"/>
<comment type="caution">
    <text evidence="8">The sequence shown here is derived from an EMBL/GenBank/DDBJ whole genome shotgun (WGS) entry which is preliminary data.</text>
</comment>
<dbReference type="GO" id="GO:0005886">
    <property type="term" value="C:plasma membrane"/>
    <property type="evidence" value="ECO:0007669"/>
    <property type="project" value="UniProtKB-SubCell"/>
</dbReference>
<sequence length="320" mass="34833">MTTTKRNSILRQARCYIMIALGLLLYALAWNIFLYPHHVAGGGGTGVATIVMYATRGALTAIPILGELFGGMYTIDNGIPVSVTFLLMNVILLGIAVKIFGWEFSLRSVYGVVMLSIWLAIPYEQILINLTGLHFPKFDDVFMSSIIAGLIAGIGMAFVLTNNGSSGGTDIIAKIINKYCNVTLGRSLLLCDLVVICSVGFTPEGNIEKIVYGLIMSFTMTTTIDMYINGARQSVQFFIFSKKHDEIAEAISQEAHRGVTLLDGTGWYTKEQVKVVTVLVRKSESTNIFKIVKGIDPNAFISQSAAIGVYGKGFDQIGQK</sequence>
<dbReference type="CDD" id="cd16380">
    <property type="entry name" value="YitT_C"/>
    <property type="match status" value="1"/>
</dbReference>
<protein>
    <submittedName>
        <fullName evidence="8">YitT family protein</fullName>
    </submittedName>
</protein>
<evidence type="ECO:0000256" key="5">
    <source>
        <dbReference type="ARBA" id="ARBA00023136"/>
    </source>
</evidence>
<evidence type="ECO:0000256" key="6">
    <source>
        <dbReference type="SAM" id="Phobius"/>
    </source>
</evidence>
<dbReference type="PANTHER" id="PTHR33545">
    <property type="entry name" value="UPF0750 MEMBRANE PROTEIN YITT-RELATED"/>
    <property type="match status" value="1"/>
</dbReference>
<reference evidence="8" key="2">
    <citation type="journal article" date="2021" name="PeerJ">
        <title>Extensive microbial diversity within the chicken gut microbiome revealed by metagenomics and culture.</title>
        <authorList>
            <person name="Gilroy R."/>
            <person name="Ravi A."/>
            <person name="Getino M."/>
            <person name="Pursley I."/>
            <person name="Horton D.L."/>
            <person name="Alikhan N.F."/>
            <person name="Baker D."/>
            <person name="Gharbi K."/>
            <person name="Hall N."/>
            <person name="Watson M."/>
            <person name="Adriaenssens E.M."/>
            <person name="Foster-Nyarko E."/>
            <person name="Jarju S."/>
            <person name="Secka A."/>
            <person name="Antonio M."/>
            <person name="Oren A."/>
            <person name="Chaudhuri R.R."/>
            <person name="La Ragione R."/>
            <person name="Hildebrand F."/>
            <person name="Pallen M.J."/>
        </authorList>
    </citation>
    <scope>NUCLEOTIDE SEQUENCE</scope>
    <source>
        <strain evidence="8">3924</strain>
    </source>
</reference>
<reference evidence="8" key="1">
    <citation type="submission" date="2020-10" db="EMBL/GenBank/DDBJ databases">
        <authorList>
            <person name="Gilroy R."/>
        </authorList>
    </citation>
    <scope>NUCLEOTIDE SEQUENCE</scope>
    <source>
        <strain evidence="8">3924</strain>
    </source>
</reference>
<dbReference type="Pfam" id="PF10035">
    <property type="entry name" value="DUF2179"/>
    <property type="match status" value="1"/>
</dbReference>
<dbReference type="PANTHER" id="PTHR33545:SF5">
    <property type="entry name" value="UPF0750 MEMBRANE PROTEIN YITT"/>
    <property type="match status" value="1"/>
</dbReference>
<dbReference type="InterPro" id="IPR015867">
    <property type="entry name" value="N-reg_PII/ATP_PRibTrfase_C"/>
</dbReference>
<feature type="transmembrane region" description="Helical" evidence="6">
    <location>
        <begin position="78"/>
        <end position="97"/>
    </location>
</feature>
<evidence type="ECO:0000256" key="3">
    <source>
        <dbReference type="ARBA" id="ARBA00022692"/>
    </source>
</evidence>
<evidence type="ECO:0000313" key="9">
    <source>
        <dbReference type="Proteomes" id="UP000712007"/>
    </source>
</evidence>
<dbReference type="Gene3D" id="3.30.70.120">
    <property type="match status" value="1"/>
</dbReference>
<name>A0A940DKG9_9BACT</name>
<comment type="subcellular location">
    <subcellularLocation>
        <location evidence="1">Cell membrane</location>
        <topology evidence="1">Multi-pass membrane protein</topology>
    </subcellularLocation>
</comment>
<feature type="transmembrane region" description="Helical" evidence="6">
    <location>
        <begin position="141"/>
        <end position="161"/>
    </location>
</feature>
<dbReference type="EMBL" id="JADIMV010000091">
    <property type="protein sequence ID" value="MBO8440061.1"/>
    <property type="molecule type" value="Genomic_DNA"/>
</dbReference>
<feature type="transmembrane region" description="Helical" evidence="6">
    <location>
        <begin position="104"/>
        <end position="121"/>
    </location>
</feature>
<feature type="domain" description="DUF2179" evidence="7">
    <location>
        <begin position="257"/>
        <end position="311"/>
    </location>
</feature>
<organism evidence="8 9">
    <name type="scientific">Candidatus Aphodosoma intestinipullorum</name>
    <dbReference type="NCBI Taxonomy" id="2840674"/>
    <lineage>
        <taxon>Bacteria</taxon>
        <taxon>Pseudomonadati</taxon>
        <taxon>Bacteroidota</taxon>
        <taxon>Bacteroidia</taxon>
        <taxon>Bacteroidales</taxon>
        <taxon>Candidatus Aphodosoma</taxon>
    </lineage>
</organism>
<keyword evidence="2" id="KW-1003">Cell membrane</keyword>
<evidence type="ECO:0000256" key="4">
    <source>
        <dbReference type="ARBA" id="ARBA00022989"/>
    </source>
</evidence>
<dbReference type="Proteomes" id="UP000712007">
    <property type="component" value="Unassembled WGS sequence"/>
</dbReference>
<evidence type="ECO:0000256" key="1">
    <source>
        <dbReference type="ARBA" id="ARBA00004651"/>
    </source>
</evidence>
<gene>
    <name evidence="8" type="ORF">IAC51_05360</name>
</gene>
<evidence type="ECO:0000256" key="2">
    <source>
        <dbReference type="ARBA" id="ARBA00022475"/>
    </source>
</evidence>
<dbReference type="PIRSF" id="PIRSF006483">
    <property type="entry name" value="Membrane_protein_YitT"/>
    <property type="match status" value="1"/>
</dbReference>
<keyword evidence="5 6" id="KW-0472">Membrane</keyword>